<dbReference type="AlphaFoldDB" id="A0A0R1TTF9"/>
<dbReference type="RefSeq" id="WP_025087801.1">
    <property type="nucleotide sequence ID" value="NZ_AZFT01000049.1"/>
</dbReference>
<keyword evidence="7" id="KW-1185">Reference proteome</keyword>
<evidence type="ECO:0000313" key="7">
    <source>
        <dbReference type="Proteomes" id="UP000051324"/>
    </source>
</evidence>
<accession>A0A0R1TTF9</accession>
<reference evidence="6 7" key="1">
    <citation type="journal article" date="2015" name="Genome Announc.">
        <title>Expanding the biotechnology potential of lactobacilli through comparative genomics of 213 strains and associated genera.</title>
        <authorList>
            <person name="Sun Z."/>
            <person name="Harris H.M."/>
            <person name="McCann A."/>
            <person name="Guo C."/>
            <person name="Argimon S."/>
            <person name="Zhang W."/>
            <person name="Yang X."/>
            <person name="Jeffery I.B."/>
            <person name="Cooney J.C."/>
            <person name="Kagawa T.F."/>
            <person name="Liu W."/>
            <person name="Song Y."/>
            <person name="Salvetti E."/>
            <person name="Wrobel A."/>
            <person name="Rasinkangas P."/>
            <person name="Parkhill J."/>
            <person name="Rea M.C."/>
            <person name="O'Sullivan O."/>
            <person name="Ritari J."/>
            <person name="Douillard F.P."/>
            <person name="Paul Ross R."/>
            <person name="Yang R."/>
            <person name="Briner A.E."/>
            <person name="Felis G.E."/>
            <person name="de Vos W.M."/>
            <person name="Barrangou R."/>
            <person name="Klaenhammer T.R."/>
            <person name="Caufield P.W."/>
            <person name="Cui Y."/>
            <person name="Zhang H."/>
            <person name="O'Toole P.W."/>
        </authorList>
    </citation>
    <scope>NUCLEOTIDE SEQUENCE [LARGE SCALE GENOMIC DNA]</scope>
    <source>
        <strain evidence="6 7">DSM 16634</strain>
    </source>
</reference>
<evidence type="ECO:0000256" key="1">
    <source>
        <dbReference type="ARBA" id="ARBA00022676"/>
    </source>
</evidence>
<dbReference type="EMBL" id="AZFT01000049">
    <property type="protein sequence ID" value="KRL84583.1"/>
    <property type="molecule type" value="Genomic_DNA"/>
</dbReference>
<feature type="binding site" description="in other chain" evidence="4">
    <location>
        <begin position="179"/>
        <end position="181"/>
    </location>
    <ligand>
        <name>a purine D-ribonucleoside</name>
        <dbReference type="ChEBI" id="CHEBI:142355"/>
        <note>ligand shared between dimeric partners</note>
    </ligand>
</feature>
<dbReference type="GO" id="GO:0006152">
    <property type="term" value="P:purine nucleoside catabolic process"/>
    <property type="evidence" value="ECO:0007669"/>
    <property type="project" value="TreeGrafter"/>
</dbReference>
<evidence type="ECO:0000313" key="6">
    <source>
        <dbReference type="EMBL" id="KRL84583.1"/>
    </source>
</evidence>
<dbReference type="Pfam" id="PF01048">
    <property type="entry name" value="PNP_UDP_1"/>
    <property type="match status" value="1"/>
</dbReference>
<dbReference type="PANTHER" id="PTHR43691">
    <property type="entry name" value="URIDINE PHOSPHORYLASE"/>
    <property type="match status" value="1"/>
</dbReference>
<dbReference type="PANTHER" id="PTHR43691:SF11">
    <property type="entry name" value="FI09636P-RELATED"/>
    <property type="match status" value="1"/>
</dbReference>
<protein>
    <recommendedName>
        <fullName evidence="4">Purine nucleoside phosphorylase DeoD-type</fullName>
        <shortName evidence="4">PNP</shortName>
        <ecNumber evidence="4">2.4.2.1</ecNumber>
    </recommendedName>
</protein>
<dbReference type="STRING" id="1423724.FC32_GL000474"/>
<dbReference type="CDD" id="cd09006">
    <property type="entry name" value="PNP_EcPNPI-like"/>
    <property type="match status" value="1"/>
</dbReference>
<evidence type="ECO:0000256" key="2">
    <source>
        <dbReference type="ARBA" id="ARBA00022679"/>
    </source>
</evidence>
<dbReference type="GO" id="GO:0005829">
    <property type="term" value="C:cytosol"/>
    <property type="evidence" value="ECO:0007669"/>
    <property type="project" value="TreeGrafter"/>
</dbReference>
<comment type="function">
    <text evidence="4">Catalyzes the reversible phosphorolytic breakdown of the N-glycosidic bond in the beta-(deoxy)ribonucleoside molecules, with the formation of the corresponding free purine bases and pentose-1-phosphate.</text>
</comment>
<sequence length="243" mass="26476">MSEHLAAKKGEIAKIVLLPGAPLRAKHIANEFLTDPVCYNTVRNALGYTGTYKGVRISVQGTGMGIPTTLIYAEELINYYGYEVLIRVGTCGGMAPEIKVRDVVLAQSATTDSAIIQNAFGSGIYYAPTADFALLDEAYHIAKSLGINVKVGNIISEDRFYNDEIEREKLIKYNVLGAEMEAAGLYLVAAKYNVKALAVLTISNHIIDGTSTAATERERSFNDMEKVALETAVQSQIEKRSDE</sequence>
<name>A0A0R1TTF9_9LACO</name>
<feature type="domain" description="Nucleoside phosphorylase" evidence="5">
    <location>
        <begin position="14"/>
        <end position="218"/>
    </location>
</feature>
<dbReference type="GO" id="GO:0004850">
    <property type="term" value="F:uridine phosphorylase activity"/>
    <property type="evidence" value="ECO:0007669"/>
    <property type="project" value="UniProtKB-EC"/>
</dbReference>
<feature type="binding site" description="in other chain" evidence="4">
    <location>
        <begin position="87"/>
        <end position="90"/>
    </location>
    <ligand>
        <name>phosphate</name>
        <dbReference type="ChEBI" id="CHEBI:43474"/>
        <note>ligand shared between dimeric partners</note>
    </ligand>
</feature>
<dbReference type="HAMAP" id="MF_01627">
    <property type="entry name" value="Pur_nucleosid_phosp"/>
    <property type="match status" value="1"/>
</dbReference>
<evidence type="ECO:0000259" key="5">
    <source>
        <dbReference type="Pfam" id="PF01048"/>
    </source>
</evidence>
<feature type="site" description="Important for catalytic activity" evidence="4">
    <location>
        <position position="217"/>
    </location>
</feature>
<evidence type="ECO:0000256" key="3">
    <source>
        <dbReference type="ARBA" id="ARBA00048447"/>
    </source>
</evidence>
<comment type="subunit">
    <text evidence="4">Homohexamer; trimer of homodimers.</text>
</comment>
<gene>
    <name evidence="4" type="primary">deoD</name>
    <name evidence="6" type="ORF">FC32_GL000474</name>
</gene>
<comment type="caution">
    <text evidence="4">Lacks conserved residue(s) required for the propagation of feature annotation.</text>
</comment>
<dbReference type="NCBIfam" id="TIGR00107">
    <property type="entry name" value="deoD"/>
    <property type="match status" value="1"/>
</dbReference>
<dbReference type="NCBIfam" id="NF004489">
    <property type="entry name" value="PRK05819.1"/>
    <property type="match status" value="1"/>
</dbReference>
<organism evidence="6 7">
    <name type="scientific">Ligilactobacillus apodemi DSM 16634 = JCM 16172</name>
    <dbReference type="NCBI Taxonomy" id="1423724"/>
    <lineage>
        <taxon>Bacteria</taxon>
        <taxon>Bacillati</taxon>
        <taxon>Bacillota</taxon>
        <taxon>Bacilli</taxon>
        <taxon>Lactobacillales</taxon>
        <taxon>Lactobacillaceae</taxon>
        <taxon>Ligilactobacillus</taxon>
    </lineage>
</organism>
<comment type="similarity">
    <text evidence="4">Belongs to the PNP/UDP phosphorylase family.</text>
</comment>
<dbReference type="GO" id="GO:0004731">
    <property type="term" value="F:purine-nucleoside phosphorylase activity"/>
    <property type="evidence" value="ECO:0007669"/>
    <property type="project" value="UniProtKB-UniRule"/>
</dbReference>
<comment type="caution">
    <text evidence="6">The sequence shown here is derived from an EMBL/GenBank/DDBJ whole genome shotgun (WGS) entry which is preliminary data.</text>
</comment>
<comment type="catalytic activity">
    <reaction evidence="4">
        <text>a purine D-ribonucleoside + phosphate = a purine nucleobase + alpha-D-ribose 1-phosphate</text>
        <dbReference type="Rhea" id="RHEA:19805"/>
        <dbReference type="ChEBI" id="CHEBI:26386"/>
        <dbReference type="ChEBI" id="CHEBI:43474"/>
        <dbReference type="ChEBI" id="CHEBI:57720"/>
        <dbReference type="ChEBI" id="CHEBI:142355"/>
        <dbReference type="EC" id="2.4.2.1"/>
    </reaction>
</comment>
<dbReference type="InterPro" id="IPR004402">
    <property type="entry name" value="DeoD-type"/>
</dbReference>
<dbReference type="Gene3D" id="3.40.50.1580">
    <property type="entry name" value="Nucleoside phosphorylase domain"/>
    <property type="match status" value="1"/>
</dbReference>
<feature type="binding site" evidence="4">
    <location>
        <position position="4"/>
    </location>
    <ligand>
        <name>a purine D-ribonucleoside</name>
        <dbReference type="ChEBI" id="CHEBI:142355"/>
        <note>ligand shared between dimeric partners</note>
    </ligand>
</feature>
<dbReference type="OrthoDB" id="9782889at2"/>
<feature type="binding site" description="in other chain" evidence="4">
    <location>
        <position position="24"/>
    </location>
    <ligand>
        <name>phosphate</name>
        <dbReference type="ChEBI" id="CHEBI:43474"/>
        <note>ligand shared between dimeric partners</note>
    </ligand>
</feature>
<feature type="binding site" description="in other chain" evidence="4">
    <location>
        <begin position="203"/>
        <end position="204"/>
    </location>
    <ligand>
        <name>a purine D-ribonucleoside</name>
        <dbReference type="ChEBI" id="CHEBI:142355"/>
        <note>ligand shared between dimeric partners</note>
    </ligand>
</feature>
<keyword evidence="1 4" id="KW-0328">Glycosyltransferase</keyword>
<dbReference type="InterPro" id="IPR000845">
    <property type="entry name" value="Nucleoside_phosphorylase_d"/>
</dbReference>
<feature type="binding site" evidence="4">
    <location>
        <position position="43"/>
    </location>
    <ligand>
        <name>phosphate</name>
        <dbReference type="ChEBI" id="CHEBI:43474"/>
        <note>ligand shared between dimeric partners</note>
    </ligand>
</feature>
<comment type="catalytic activity">
    <reaction evidence="3">
        <text>uridine + phosphate = alpha-D-ribose 1-phosphate + uracil</text>
        <dbReference type="Rhea" id="RHEA:24388"/>
        <dbReference type="ChEBI" id="CHEBI:16704"/>
        <dbReference type="ChEBI" id="CHEBI:17568"/>
        <dbReference type="ChEBI" id="CHEBI:43474"/>
        <dbReference type="ChEBI" id="CHEBI:57720"/>
        <dbReference type="EC" id="2.4.2.3"/>
    </reaction>
</comment>
<dbReference type="Proteomes" id="UP000051324">
    <property type="component" value="Unassembled WGS sequence"/>
</dbReference>
<comment type="catalytic activity">
    <reaction evidence="4">
        <text>a purine 2'-deoxy-D-ribonucleoside + phosphate = a purine nucleobase + 2-deoxy-alpha-D-ribose 1-phosphate</text>
        <dbReference type="Rhea" id="RHEA:36431"/>
        <dbReference type="ChEBI" id="CHEBI:26386"/>
        <dbReference type="ChEBI" id="CHEBI:43474"/>
        <dbReference type="ChEBI" id="CHEBI:57259"/>
        <dbReference type="ChEBI" id="CHEBI:142361"/>
        <dbReference type="EC" id="2.4.2.1"/>
    </reaction>
</comment>
<dbReference type="EC" id="2.4.2.1" evidence="4"/>
<evidence type="ECO:0000256" key="4">
    <source>
        <dbReference type="HAMAP-Rule" id="MF_01627"/>
    </source>
</evidence>
<dbReference type="eggNOG" id="COG0813">
    <property type="taxonomic scope" value="Bacteria"/>
</dbReference>
<feature type="binding site" description="in other chain" evidence="4">
    <location>
        <position position="20"/>
    </location>
    <ligand>
        <name>phosphate</name>
        <dbReference type="ChEBI" id="CHEBI:43474"/>
        <note>ligand shared between dimeric partners</note>
    </ligand>
</feature>
<dbReference type="InterPro" id="IPR035994">
    <property type="entry name" value="Nucleoside_phosphorylase_sf"/>
</dbReference>
<keyword evidence="2 4" id="KW-0808">Transferase</keyword>
<dbReference type="PATRIC" id="fig|1423724.4.peg.499"/>
<dbReference type="SUPFAM" id="SSF53167">
    <property type="entry name" value="Purine and uridine phosphorylases"/>
    <property type="match status" value="1"/>
</dbReference>
<proteinExistence type="inferred from homology"/>